<evidence type="ECO:0000256" key="2">
    <source>
        <dbReference type="SAM" id="Phobius"/>
    </source>
</evidence>
<gene>
    <name evidence="3" type="ORF">HOLleu_30529</name>
</gene>
<keyword evidence="2" id="KW-0472">Membrane</keyword>
<feature type="transmembrane region" description="Helical" evidence="2">
    <location>
        <begin position="217"/>
        <end position="237"/>
    </location>
</feature>
<proteinExistence type="predicted"/>
<evidence type="ECO:0000256" key="1">
    <source>
        <dbReference type="SAM" id="MobiDB-lite"/>
    </source>
</evidence>
<feature type="region of interest" description="Disordered" evidence="1">
    <location>
        <begin position="49"/>
        <end position="81"/>
    </location>
</feature>
<dbReference type="AlphaFoldDB" id="A0A9Q1BKP7"/>
<protein>
    <recommendedName>
        <fullName evidence="5">DUF4190 domain-containing protein</fullName>
    </recommendedName>
</protein>
<evidence type="ECO:0008006" key="5">
    <source>
        <dbReference type="Google" id="ProtNLM"/>
    </source>
</evidence>
<comment type="caution">
    <text evidence="3">The sequence shown here is derived from an EMBL/GenBank/DDBJ whole genome shotgun (WGS) entry which is preliminary data.</text>
</comment>
<dbReference type="Proteomes" id="UP001152320">
    <property type="component" value="Chromosome 15"/>
</dbReference>
<organism evidence="3 4">
    <name type="scientific">Holothuria leucospilota</name>
    <name type="common">Black long sea cucumber</name>
    <name type="synonym">Mertensiothuria leucospilota</name>
    <dbReference type="NCBI Taxonomy" id="206669"/>
    <lineage>
        <taxon>Eukaryota</taxon>
        <taxon>Metazoa</taxon>
        <taxon>Echinodermata</taxon>
        <taxon>Eleutherozoa</taxon>
        <taxon>Echinozoa</taxon>
        <taxon>Holothuroidea</taxon>
        <taxon>Aspidochirotacea</taxon>
        <taxon>Aspidochirotida</taxon>
        <taxon>Holothuriidae</taxon>
        <taxon>Holothuria</taxon>
    </lineage>
</organism>
<keyword evidence="4" id="KW-1185">Reference proteome</keyword>
<keyword evidence="2" id="KW-1133">Transmembrane helix</keyword>
<name>A0A9Q1BKP7_HOLLE</name>
<evidence type="ECO:0000313" key="3">
    <source>
        <dbReference type="EMBL" id="KAJ8028326.1"/>
    </source>
</evidence>
<sequence length="240" mass="25935">MHQPMGDNNYAHNIPRAGNEGNISSHGRPEAHQQTETTPDFIYLEIQEPPASSTPTTDQRLQTPTAPVPSVVPQNQTTNSYQQTTYPPAAVNQGYVPVQQPPSYNELYGNGHPGFNPGPYTHQPQPFQTNYQSNVVVTTQPQPTPSNMVFVNSAPPRNTSQGLATASLVMAIIGIFCCFCGVFCTVPAIIFAVISLGNSTDPNKARTHANISMTCTVIGWISGIIIAILYFVLVISASTY</sequence>
<feature type="compositionally biased region" description="Polar residues" evidence="1">
    <location>
        <begin position="50"/>
        <end position="65"/>
    </location>
</feature>
<accession>A0A9Q1BKP7</accession>
<keyword evidence="2" id="KW-0812">Transmembrane</keyword>
<dbReference type="EMBL" id="JAIZAY010000015">
    <property type="protein sequence ID" value="KAJ8028326.1"/>
    <property type="molecule type" value="Genomic_DNA"/>
</dbReference>
<evidence type="ECO:0000313" key="4">
    <source>
        <dbReference type="Proteomes" id="UP001152320"/>
    </source>
</evidence>
<reference evidence="3" key="1">
    <citation type="submission" date="2021-10" db="EMBL/GenBank/DDBJ databases">
        <title>Tropical sea cucumber genome reveals ecological adaptation and Cuvierian tubules defense mechanism.</title>
        <authorList>
            <person name="Chen T."/>
        </authorList>
    </citation>
    <scope>NUCLEOTIDE SEQUENCE</scope>
    <source>
        <strain evidence="3">Nanhai2018</strain>
        <tissue evidence="3">Muscle</tissue>
    </source>
</reference>
<feature type="region of interest" description="Disordered" evidence="1">
    <location>
        <begin position="1"/>
        <end position="35"/>
    </location>
</feature>
<feature type="transmembrane region" description="Helical" evidence="2">
    <location>
        <begin position="168"/>
        <end position="196"/>
    </location>
</feature>